<keyword evidence="2" id="KW-1185">Reference proteome</keyword>
<sequence length="102" mass="11255">MIFKEGIREKFMNNLKTESSSPGLASEILNDRGRYDSSSTETGVLVAHNRATARPLPKEVRTITGGGIQSPHNHFCAHRGSKFLLTYPAATHIHIFTEPLPP</sequence>
<evidence type="ECO:0000313" key="2">
    <source>
        <dbReference type="Proteomes" id="UP000499080"/>
    </source>
</evidence>
<reference evidence="1 2" key="1">
    <citation type="journal article" date="2019" name="Sci. Rep.">
        <title>Orb-weaving spider Araneus ventricosus genome elucidates the spidroin gene catalogue.</title>
        <authorList>
            <person name="Kono N."/>
            <person name="Nakamura H."/>
            <person name="Ohtoshi R."/>
            <person name="Moran D.A.P."/>
            <person name="Shinohara A."/>
            <person name="Yoshida Y."/>
            <person name="Fujiwara M."/>
            <person name="Mori M."/>
            <person name="Tomita M."/>
            <person name="Arakawa K."/>
        </authorList>
    </citation>
    <scope>NUCLEOTIDE SEQUENCE [LARGE SCALE GENOMIC DNA]</scope>
</reference>
<dbReference type="AlphaFoldDB" id="A0A4Y2I1H7"/>
<comment type="caution">
    <text evidence="1">The sequence shown here is derived from an EMBL/GenBank/DDBJ whole genome shotgun (WGS) entry which is preliminary data.</text>
</comment>
<protein>
    <submittedName>
        <fullName evidence="1">Uncharacterized protein</fullName>
    </submittedName>
</protein>
<gene>
    <name evidence="1" type="ORF">AVEN_272382_1</name>
</gene>
<dbReference type="Proteomes" id="UP000499080">
    <property type="component" value="Unassembled WGS sequence"/>
</dbReference>
<name>A0A4Y2I1H7_ARAVE</name>
<proteinExistence type="predicted"/>
<accession>A0A4Y2I1H7</accession>
<evidence type="ECO:0000313" key="1">
    <source>
        <dbReference type="EMBL" id="GBM71036.1"/>
    </source>
</evidence>
<dbReference type="EMBL" id="BGPR01002288">
    <property type="protein sequence ID" value="GBM71036.1"/>
    <property type="molecule type" value="Genomic_DNA"/>
</dbReference>
<organism evidence="1 2">
    <name type="scientific">Araneus ventricosus</name>
    <name type="common">Orbweaver spider</name>
    <name type="synonym">Epeira ventricosa</name>
    <dbReference type="NCBI Taxonomy" id="182803"/>
    <lineage>
        <taxon>Eukaryota</taxon>
        <taxon>Metazoa</taxon>
        <taxon>Ecdysozoa</taxon>
        <taxon>Arthropoda</taxon>
        <taxon>Chelicerata</taxon>
        <taxon>Arachnida</taxon>
        <taxon>Araneae</taxon>
        <taxon>Araneomorphae</taxon>
        <taxon>Entelegynae</taxon>
        <taxon>Araneoidea</taxon>
        <taxon>Araneidae</taxon>
        <taxon>Araneus</taxon>
    </lineage>
</organism>